<dbReference type="Proteomes" id="UP001596112">
    <property type="component" value="Unassembled WGS sequence"/>
</dbReference>
<organism evidence="2 3">
    <name type="scientific">Streptomyces heilongjiangensis</name>
    <dbReference type="NCBI Taxonomy" id="945052"/>
    <lineage>
        <taxon>Bacteria</taxon>
        <taxon>Bacillati</taxon>
        <taxon>Actinomycetota</taxon>
        <taxon>Actinomycetes</taxon>
        <taxon>Kitasatosporales</taxon>
        <taxon>Streptomycetaceae</taxon>
        <taxon>Streptomyces</taxon>
    </lineage>
</organism>
<dbReference type="InterPro" id="IPR036410">
    <property type="entry name" value="HSP_DnaJ_Cys-rich_dom_sf"/>
</dbReference>
<protein>
    <submittedName>
        <fullName evidence="2">Uncharacterized protein</fullName>
    </submittedName>
</protein>
<dbReference type="RefSeq" id="WP_272173474.1">
    <property type="nucleotide sequence ID" value="NZ_JAQOSL010000123.1"/>
</dbReference>
<name>A0ABW1BDD3_9ACTN</name>
<dbReference type="EMBL" id="JBHSNZ010000019">
    <property type="protein sequence ID" value="MFC5810715.1"/>
    <property type="molecule type" value="Genomic_DNA"/>
</dbReference>
<evidence type="ECO:0000313" key="1">
    <source>
        <dbReference type="EMBL" id="MFC5810715.1"/>
    </source>
</evidence>
<sequence length="45" mass="4779">MPTECANEYANRSWGECADCGGSGYDTTGFDIWCPICIGTGVVEV</sequence>
<reference evidence="2" key="1">
    <citation type="journal article" date="2014" name="Int. J. Syst. Evol. Microbiol.">
        <title>Complete genome of a new Firmicutes species belonging to the dominant human colonic microbiota ('Ruminococcus bicirculans') reveals two chromosomes and a selective capacity to utilize plant glucans.</title>
        <authorList>
            <consortium name="NISC Comparative Sequencing Program"/>
            <person name="Wegmann U."/>
            <person name="Louis P."/>
            <person name="Goesmann A."/>
            <person name="Henrissat B."/>
            <person name="Duncan S.H."/>
            <person name="Flint H.J."/>
        </authorList>
    </citation>
    <scope>NUCLEOTIDE SEQUENCE</scope>
    <source>
        <strain evidence="2">CGMCC 4.7004</strain>
    </source>
</reference>
<evidence type="ECO:0000313" key="3">
    <source>
        <dbReference type="Proteomes" id="UP001596112"/>
    </source>
</evidence>
<accession>A0ABW1BDD3</accession>
<reference evidence="3" key="2">
    <citation type="journal article" date="2019" name="Int. J. Syst. Evol. Microbiol.">
        <title>The Global Catalogue of Microorganisms (GCM) 10K type strain sequencing project: providing services to taxonomists for standard genome sequencing and annotation.</title>
        <authorList>
            <consortium name="The Broad Institute Genomics Platform"/>
            <consortium name="The Broad Institute Genome Sequencing Center for Infectious Disease"/>
            <person name="Wu L."/>
            <person name="Ma J."/>
        </authorList>
    </citation>
    <scope>NUCLEOTIDE SEQUENCE [LARGE SCALE GENOMIC DNA]</scope>
    <source>
        <strain evidence="3">JCM 9918</strain>
    </source>
</reference>
<comment type="caution">
    <text evidence="2">The sequence shown here is derived from an EMBL/GenBank/DDBJ whole genome shotgun (WGS) entry which is preliminary data.</text>
</comment>
<reference evidence="2" key="3">
    <citation type="submission" date="2024-09" db="EMBL/GenBank/DDBJ databases">
        <authorList>
            <person name="Sun Q."/>
            <person name="Mori K."/>
        </authorList>
    </citation>
    <scope>NUCLEOTIDE SEQUENCE</scope>
    <source>
        <strain evidence="2">CGMCC 4.7004</strain>
    </source>
</reference>
<gene>
    <name evidence="1" type="ORF">ACFQGO_24990</name>
    <name evidence="2" type="ORF">ACFQGO_25030</name>
</gene>
<dbReference type="EMBL" id="JBHSNZ010000019">
    <property type="protein sequence ID" value="MFC5810723.1"/>
    <property type="molecule type" value="Genomic_DNA"/>
</dbReference>
<dbReference type="SUPFAM" id="SSF57938">
    <property type="entry name" value="DnaJ/Hsp40 cysteine-rich domain"/>
    <property type="match status" value="1"/>
</dbReference>
<proteinExistence type="predicted"/>
<keyword evidence="3" id="KW-1185">Reference proteome</keyword>
<evidence type="ECO:0000313" key="2">
    <source>
        <dbReference type="EMBL" id="MFC5810723.1"/>
    </source>
</evidence>